<evidence type="ECO:0000256" key="3">
    <source>
        <dbReference type="ARBA" id="ARBA00038502"/>
    </source>
</evidence>
<dbReference type="Pfam" id="PF13302">
    <property type="entry name" value="Acetyltransf_3"/>
    <property type="match status" value="1"/>
</dbReference>
<feature type="domain" description="N-acetyltransferase" evidence="4">
    <location>
        <begin position="3"/>
        <end position="172"/>
    </location>
</feature>
<sequence>MPATIRLLEPADAPRLAHLQTEGREFFAPWDKDRDEEWFTVAGQEAEIAAQLRRHAAGEGVPFAIVDPDGELVGRVNLTTIVRGPFQSCSMGYWLSPGANGKGYATDAVRAVLETAFGELGLHRVEASTLRHNERSQRVLERSGFTRFGMAPRYLKIAGAWQDHVLFQRLADDD</sequence>
<proteinExistence type="inferred from homology"/>
<protein>
    <submittedName>
        <fullName evidence="5">GNAT family N-acetyltransferase</fullName>
    </submittedName>
</protein>
<name>A0A6I2FEV1_9MICO</name>
<comment type="similarity">
    <text evidence="3">Belongs to the acetyltransferase family. RimJ subfamily.</text>
</comment>
<dbReference type="InterPro" id="IPR016181">
    <property type="entry name" value="Acyl_CoA_acyltransferase"/>
</dbReference>
<dbReference type="SUPFAM" id="SSF55729">
    <property type="entry name" value="Acyl-CoA N-acyltransferases (Nat)"/>
    <property type="match status" value="1"/>
</dbReference>
<dbReference type="PANTHER" id="PTHR43792:SF8">
    <property type="entry name" value="[RIBOSOMAL PROTEIN US5]-ALANINE N-ACETYLTRANSFERASE"/>
    <property type="match status" value="1"/>
</dbReference>
<gene>
    <name evidence="5" type="ORF">GE115_15350</name>
</gene>
<reference evidence="5 6" key="1">
    <citation type="submission" date="2019-10" db="EMBL/GenBank/DDBJ databases">
        <authorList>
            <person name="Nie G."/>
            <person name="Ming H."/>
            <person name="Yi B."/>
        </authorList>
    </citation>
    <scope>NUCLEOTIDE SEQUENCE [LARGE SCALE GENOMIC DNA]</scope>
    <source>
        <strain evidence="5 6">CFH 90414</strain>
    </source>
</reference>
<dbReference type="GO" id="GO:0008999">
    <property type="term" value="F:protein-N-terminal-alanine acetyltransferase activity"/>
    <property type="evidence" value="ECO:0007669"/>
    <property type="project" value="TreeGrafter"/>
</dbReference>
<keyword evidence="2" id="KW-0012">Acyltransferase</keyword>
<dbReference type="Gene3D" id="3.40.630.30">
    <property type="match status" value="1"/>
</dbReference>
<evidence type="ECO:0000313" key="5">
    <source>
        <dbReference type="EMBL" id="MRG61230.1"/>
    </source>
</evidence>
<evidence type="ECO:0000259" key="4">
    <source>
        <dbReference type="PROSITE" id="PS51186"/>
    </source>
</evidence>
<keyword evidence="6" id="KW-1185">Reference proteome</keyword>
<evidence type="ECO:0000313" key="6">
    <source>
        <dbReference type="Proteomes" id="UP000431080"/>
    </source>
</evidence>
<accession>A0A6I2FEV1</accession>
<dbReference type="PROSITE" id="PS51186">
    <property type="entry name" value="GNAT"/>
    <property type="match status" value="1"/>
</dbReference>
<organism evidence="5 6">
    <name type="scientific">Agromyces agglutinans</name>
    <dbReference type="NCBI Taxonomy" id="2662258"/>
    <lineage>
        <taxon>Bacteria</taxon>
        <taxon>Bacillati</taxon>
        <taxon>Actinomycetota</taxon>
        <taxon>Actinomycetes</taxon>
        <taxon>Micrococcales</taxon>
        <taxon>Microbacteriaceae</taxon>
        <taxon>Agromyces</taxon>
    </lineage>
</organism>
<dbReference type="RefSeq" id="WP_153685649.1">
    <property type="nucleotide sequence ID" value="NZ_WJIF01000010.1"/>
</dbReference>
<dbReference type="InterPro" id="IPR000182">
    <property type="entry name" value="GNAT_dom"/>
</dbReference>
<keyword evidence="1 5" id="KW-0808">Transferase</keyword>
<dbReference type="PANTHER" id="PTHR43792">
    <property type="entry name" value="GNAT FAMILY, PUTATIVE (AFU_ORTHOLOGUE AFUA_3G00765)-RELATED-RELATED"/>
    <property type="match status" value="1"/>
</dbReference>
<dbReference type="GO" id="GO:0005737">
    <property type="term" value="C:cytoplasm"/>
    <property type="evidence" value="ECO:0007669"/>
    <property type="project" value="TreeGrafter"/>
</dbReference>
<dbReference type="AlphaFoldDB" id="A0A6I2FEV1"/>
<dbReference type="InterPro" id="IPR051531">
    <property type="entry name" value="N-acetyltransferase"/>
</dbReference>
<dbReference type="EMBL" id="WJIF01000010">
    <property type="protein sequence ID" value="MRG61230.1"/>
    <property type="molecule type" value="Genomic_DNA"/>
</dbReference>
<comment type="caution">
    <text evidence="5">The sequence shown here is derived from an EMBL/GenBank/DDBJ whole genome shotgun (WGS) entry which is preliminary data.</text>
</comment>
<evidence type="ECO:0000256" key="2">
    <source>
        <dbReference type="ARBA" id="ARBA00023315"/>
    </source>
</evidence>
<evidence type="ECO:0000256" key="1">
    <source>
        <dbReference type="ARBA" id="ARBA00022679"/>
    </source>
</evidence>
<dbReference type="Proteomes" id="UP000431080">
    <property type="component" value="Unassembled WGS sequence"/>
</dbReference>